<dbReference type="AlphaFoldDB" id="A0A0E9XEE6"/>
<dbReference type="EMBL" id="GBXM01008519">
    <property type="protein sequence ID" value="JAI00059.1"/>
    <property type="molecule type" value="Transcribed_RNA"/>
</dbReference>
<name>A0A0E9XEE6_ANGAN</name>
<reference evidence="1" key="1">
    <citation type="submission" date="2014-11" db="EMBL/GenBank/DDBJ databases">
        <authorList>
            <person name="Amaro Gonzalez C."/>
        </authorList>
    </citation>
    <scope>NUCLEOTIDE SEQUENCE</scope>
</reference>
<accession>A0A0E9XEE6</accession>
<reference evidence="1" key="2">
    <citation type="journal article" date="2015" name="Fish Shellfish Immunol.">
        <title>Early steps in the European eel (Anguilla anguilla)-Vibrio vulnificus interaction in the gills: Role of the RtxA13 toxin.</title>
        <authorList>
            <person name="Callol A."/>
            <person name="Pajuelo D."/>
            <person name="Ebbesson L."/>
            <person name="Teles M."/>
            <person name="MacKenzie S."/>
            <person name="Amaro C."/>
        </authorList>
    </citation>
    <scope>NUCLEOTIDE SEQUENCE</scope>
</reference>
<sequence>MPRSDHSAQQCSPFFQVNCT</sequence>
<proteinExistence type="predicted"/>
<evidence type="ECO:0000313" key="1">
    <source>
        <dbReference type="EMBL" id="JAI00059.1"/>
    </source>
</evidence>
<protein>
    <submittedName>
        <fullName evidence="1">Uncharacterized protein</fullName>
    </submittedName>
</protein>
<organism evidence="1">
    <name type="scientific">Anguilla anguilla</name>
    <name type="common">European freshwater eel</name>
    <name type="synonym">Muraena anguilla</name>
    <dbReference type="NCBI Taxonomy" id="7936"/>
    <lineage>
        <taxon>Eukaryota</taxon>
        <taxon>Metazoa</taxon>
        <taxon>Chordata</taxon>
        <taxon>Craniata</taxon>
        <taxon>Vertebrata</taxon>
        <taxon>Euteleostomi</taxon>
        <taxon>Actinopterygii</taxon>
        <taxon>Neopterygii</taxon>
        <taxon>Teleostei</taxon>
        <taxon>Anguilliformes</taxon>
        <taxon>Anguillidae</taxon>
        <taxon>Anguilla</taxon>
    </lineage>
</organism>